<name>A0A3Q7YB69_CICAR</name>
<accession>A0A3Q7YB69</accession>
<evidence type="ECO:0000313" key="3">
    <source>
        <dbReference type="RefSeq" id="XP_027190302.1"/>
    </source>
</evidence>
<reference evidence="3" key="2">
    <citation type="submission" date="2025-08" db="UniProtKB">
        <authorList>
            <consortium name="RefSeq"/>
        </authorList>
    </citation>
    <scope>IDENTIFICATION</scope>
    <source>
        <tissue evidence="3">Etiolated seedlings</tissue>
    </source>
</reference>
<feature type="compositionally biased region" description="Polar residues" evidence="1">
    <location>
        <begin position="12"/>
        <end position="26"/>
    </location>
</feature>
<feature type="compositionally biased region" description="Low complexity" evidence="1">
    <location>
        <begin position="27"/>
        <end position="41"/>
    </location>
</feature>
<keyword evidence="2" id="KW-1185">Reference proteome</keyword>
<proteinExistence type="predicted"/>
<dbReference type="PANTHER" id="PTHR34466:SF1">
    <property type="entry name" value="OS06G0609800 PROTEIN"/>
    <property type="match status" value="1"/>
</dbReference>
<gene>
    <name evidence="3" type="primary">LOC113786593</name>
</gene>
<protein>
    <submittedName>
        <fullName evidence="3">Uncharacterized protein LOC113786593</fullName>
    </submittedName>
</protein>
<dbReference type="OrthoDB" id="1911931at2759"/>
<dbReference type="RefSeq" id="XP_027190302.1">
    <property type="nucleotide sequence ID" value="XM_027334501.1"/>
</dbReference>
<sequence>MDGITLPWLQWETNNSPSSPMTNLNKTLLTSTPNSATASSTQEKFKDQSNHSISSSRSWSPDYLQEYVGKDVFSKLGKVYSNQDQSLLAKPKGLKYDIDEYLKVKSSEDFLTKRWKQ</sequence>
<dbReference type="AlphaFoldDB" id="A0A3Q7YB69"/>
<feature type="region of interest" description="Disordered" evidence="1">
    <location>
        <begin position="12"/>
        <end position="58"/>
    </location>
</feature>
<reference evidence="2" key="1">
    <citation type="journal article" date="2013" name="Nat. Biotechnol.">
        <title>Draft genome sequence of chickpea (Cicer arietinum) provides a resource for trait improvement.</title>
        <authorList>
            <person name="Varshney R.K."/>
            <person name="Song C."/>
            <person name="Saxena R.K."/>
            <person name="Azam S."/>
            <person name="Yu S."/>
            <person name="Sharpe A.G."/>
            <person name="Cannon S."/>
            <person name="Baek J."/>
            <person name="Rosen B.D."/>
            <person name="Tar'an B."/>
            <person name="Millan T."/>
            <person name="Zhang X."/>
            <person name="Ramsay L.D."/>
            <person name="Iwata A."/>
            <person name="Wang Y."/>
            <person name="Nelson W."/>
            <person name="Farmer A.D."/>
            <person name="Gaur P.M."/>
            <person name="Soderlund C."/>
            <person name="Penmetsa R.V."/>
            <person name="Xu C."/>
            <person name="Bharti A.K."/>
            <person name="He W."/>
            <person name="Winter P."/>
            <person name="Zhao S."/>
            <person name="Hane J.K."/>
            <person name="Carrasquilla-Garcia N."/>
            <person name="Condie J.A."/>
            <person name="Upadhyaya H.D."/>
            <person name="Luo M.C."/>
            <person name="Thudi M."/>
            <person name="Gowda C.L."/>
            <person name="Singh N.P."/>
            <person name="Lichtenzveig J."/>
            <person name="Gali K.K."/>
            <person name="Rubio J."/>
            <person name="Nadarajan N."/>
            <person name="Dolezel J."/>
            <person name="Bansal K.C."/>
            <person name="Xu X."/>
            <person name="Edwards D."/>
            <person name="Zhang G."/>
            <person name="Kahl G."/>
            <person name="Gil J."/>
            <person name="Singh K.B."/>
            <person name="Datta S.K."/>
            <person name="Jackson S.A."/>
            <person name="Wang J."/>
            <person name="Cook D.R."/>
        </authorList>
    </citation>
    <scope>NUCLEOTIDE SEQUENCE [LARGE SCALE GENOMIC DNA]</scope>
    <source>
        <strain evidence="2">cv. CDC Frontier</strain>
    </source>
</reference>
<dbReference type="Proteomes" id="UP000087171">
    <property type="component" value="Chromosome Ca5"/>
</dbReference>
<evidence type="ECO:0000313" key="2">
    <source>
        <dbReference type="Proteomes" id="UP000087171"/>
    </source>
</evidence>
<organism evidence="2 3">
    <name type="scientific">Cicer arietinum</name>
    <name type="common">Chickpea</name>
    <name type="synonym">Garbanzo</name>
    <dbReference type="NCBI Taxonomy" id="3827"/>
    <lineage>
        <taxon>Eukaryota</taxon>
        <taxon>Viridiplantae</taxon>
        <taxon>Streptophyta</taxon>
        <taxon>Embryophyta</taxon>
        <taxon>Tracheophyta</taxon>
        <taxon>Spermatophyta</taxon>
        <taxon>Magnoliopsida</taxon>
        <taxon>eudicotyledons</taxon>
        <taxon>Gunneridae</taxon>
        <taxon>Pentapetalae</taxon>
        <taxon>rosids</taxon>
        <taxon>fabids</taxon>
        <taxon>Fabales</taxon>
        <taxon>Fabaceae</taxon>
        <taxon>Papilionoideae</taxon>
        <taxon>50 kb inversion clade</taxon>
        <taxon>NPAAA clade</taxon>
        <taxon>Hologalegina</taxon>
        <taxon>IRL clade</taxon>
        <taxon>Cicereae</taxon>
        <taxon>Cicer</taxon>
    </lineage>
</organism>
<evidence type="ECO:0000256" key="1">
    <source>
        <dbReference type="SAM" id="MobiDB-lite"/>
    </source>
</evidence>
<dbReference type="PANTHER" id="PTHR34466">
    <property type="entry name" value="OS11G0129800 PROTEIN"/>
    <property type="match status" value="1"/>
</dbReference>